<dbReference type="Proteomes" id="UP000197596">
    <property type="component" value="Unassembled WGS sequence"/>
</dbReference>
<dbReference type="InterPro" id="IPR029047">
    <property type="entry name" value="HSP70_peptide-bd_sf"/>
</dbReference>
<keyword evidence="7 8" id="KW-0143">Chaperone</keyword>
<evidence type="ECO:0000256" key="9">
    <source>
        <dbReference type="RuleBase" id="RU003322"/>
    </source>
</evidence>
<dbReference type="Gene3D" id="3.90.640.10">
    <property type="entry name" value="Actin, Chain A, domain 4"/>
    <property type="match status" value="1"/>
</dbReference>
<feature type="compositionally biased region" description="Low complexity" evidence="11">
    <location>
        <begin position="606"/>
        <end position="630"/>
    </location>
</feature>
<dbReference type="SUPFAM" id="SSF100934">
    <property type="entry name" value="Heat shock protein 70kD (HSP70), C-terminal subdomain"/>
    <property type="match status" value="1"/>
</dbReference>
<evidence type="ECO:0000256" key="7">
    <source>
        <dbReference type="ARBA" id="ARBA00023186"/>
    </source>
</evidence>
<feature type="modified residue" description="Phosphothreonine; by autocatalysis" evidence="8">
    <location>
        <position position="200"/>
    </location>
</feature>
<keyword evidence="4 8" id="KW-0547">Nucleotide-binding</keyword>
<dbReference type="PROSITE" id="PS00297">
    <property type="entry name" value="HSP70_1"/>
    <property type="match status" value="1"/>
</dbReference>
<evidence type="ECO:0000256" key="8">
    <source>
        <dbReference type="HAMAP-Rule" id="MF_00332"/>
    </source>
</evidence>
<keyword evidence="10" id="KW-0175">Coiled coil</keyword>
<dbReference type="InterPro" id="IPR043129">
    <property type="entry name" value="ATPase_NBD"/>
</dbReference>
<dbReference type="FunFam" id="2.60.34.10:FF:000014">
    <property type="entry name" value="Chaperone protein DnaK HSP70"/>
    <property type="match status" value="1"/>
</dbReference>
<evidence type="ECO:0000313" key="13">
    <source>
        <dbReference type="EMBL" id="OWY29463.1"/>
    </source>
</evidence>
<dbReference type="EMBL" id="NJGU01000005">
    <property type="protein sequence ID" value="OWY29463.1"/>
    <property type="molecule type" value="Genomic_DNA"/>
</dbReference>
<dbReference type="InterPro" id="IPR012725">
    <property type="entry name" value="Chaperone_DnaK"/>
</dbReference>
<evidence type="ECO:0000256" key="4">
    <source>
        <dbReference type="ARBA" id="ARBA00022741"/>
    </source>
</evidence>
<dbReference type="GO" id="GO:0005524">
    <property type="term" value="F:ATP binding"/>
    <property type="evidence" value="ECO:0007669"/>
    <property type="project" value="UniProtKB-UniRule"/>
</dbReference>
<keyword evidence="3 8" id="KW-0597">Phosphoprotein</keyword>
<dbReference type="NCBIfam" id="NF003520">
    <property type="entry name" value="PRK05183.1"/>
    <property type="match status" value="1"/>
</dbReference>
<evidence type="ECO:0000256" key="6">
    <source>
        <dbReference type="ARBA" id="ARBA00023016"/>
    </source>
</evidence>
<dbReference type="CDD" id="cd10234">
    <property type="entry name" value="ASKHA_NBD_HSP70_DnaK-like"/>
    <property type="match status" value="1"/>
</dbReference>
<dbReference type="NCBIfam" id="TIGR02350">
    <property type="entry name" value="prok_dnaK"/>
    <property type="match status" value="1"/>
</dbReference>
<dbReference type="Pfam" id="PF00012">
    <property type="entry name" value="HSP70"/>
    <property type="match status" value="1"/>
</dbReference>
<evidence type="ECO:0000256" key="10">
    <source>
        <dbReference type="SAM" id="Coils"/>
    </source>
</evidence>
<proteinExistence type="evidence at transcript level"/>
<evidence type="ECO:0000313" key="12">
    <source>
        <dbReference type="EMBL" id="NUU00392.1"/>
    </source>
</evidence>
<dbReference type="PROSITE" id="PS00329">
    <property type="entry name" value="HSP70_2"/>
    <property type="match status" value="1"/>
</dbReference>
<dbReference type="FunFam" id="3.30.420.40:FF:000004">
    <property type="entry name" value="Molecular chaperone DnaK"/>
    <property type="match status" value="1"/>
</dbReference>
<gene>
    <name evidence="8 12" type="primary">dnaK</name>
    <name evidence="13" type="ORF">CEJ42_11540</name>
    <name evidence="12" type="ORF">HNO84_02195</name>
</gene>
<feature type="region of interest" description="Disordered" evidence="11">
    <location>
        <begin position="606"/>
        <end position="646"/>
    </location>
</feature>
<reference evidence="13 14" key="1">
    <citation type="submission" date="2017-06" db="EMBL/GenBank/DDBJ databases">
        <title>Herbaspirillum phytohormonus sp. nov., isolated from the root nodule of Robinia pseudoacacia in lead-zinc mine.</title>
        <authorList>
            <person name="Fan M."/>
            <person name="Lin Y."/>
        </authorList>
    </citation>
    <scope>NUCLEOTIDE SEQUENCE [LARGE SCALE GENOMIC DNA]</scope>
    <source>
        <strain evidence="13 14">HZ10</strain>
    </source>
</reference>
<evidence type="ECO:0000256" key="11">
    <source>
        <dbReference type="SAM" id="MobiDB-lite"/>
    </source>
</evidence>
<dbReference type="OrthoDB" id="9766019at2"/>
<dbReference type="PRINTS" id="PR00301">
    <property type="entry name" value="HEATSHOCK70"/>
</dbReference>
<dbReference type="SUPFAM" id="SSF100920">
    <property type="entry name" value="Heat shock protein 70kD (HSP70), peptide-binding domain"/>
    <property type="match status" value="1"/>
</dbReference>
<comment type="caution">
    <text evidence="13">The sequence shown here is derived from an EMBL/GenBank/DDBJ whole genome shotgun (WGS) entry which is preliminary data.</text>
</comment>
<dbReference type="FunFam" id="1.20.1270.10:FF:000001">
    <property type="entry name" value="Molecular chaperone DnaK"/>
    <property type="match status" value="1"/>
</dbReference>
<dbReference type="InterPro" id="IPR029048">
    <property type="entry name" value="HSP70_C_sf"/>
</dbReference>
<comment type="function">
    <text evidence="8">Acts as a chaperone.</text>
</comment>
<organism evidence="13 14">
    <name type="scientific">Herbaspirillum robiniae</name>
    <dbReference type="NCBI Taxonomy" id="2014887"/>
    <lineage>
        <taxon>Bacteria</taxon>
        <taxon>Pseudomonadati</taxon>
        <taxon>Pseudomonadota</taxon>
        <taxon>Betaproteobacteria</taxon>
        <taxon>Burkholderiales</taxon>
        <taxon>Oxalobacteraceae</taxon>
        <taxon>Herbaspirillum</taxon>
    </lineage>
</organism>
<dbReference type="RefSeq" id="WP_079216814.1">
    <property type="nucleotide sequence ID" value="NZ_CP018845.1"/>
</dbReference>
<evidence type="ECO:0000256" key="2">
    <source>
        <dbReference type="ARBA" id="ARBA00014415"/>
    </source>
</evidence>
<dbReference type="SUPFAM" id="SSF53067">
    <property type="entry name" value="Actin-like ATPase domain"/>
    <property type="match status" value="2"/>
</dbReference>
<feature type="compositionally biased region" description="Basic and acidic residues" evidence="11">
    <location>
        <begin position="631"/>
        <end position="646"/>
    </location>
</feature>
<comment type="similarity">
    <text evidence="1 8 9">Belongs to the heat shock protein 70 family.</text>
</comment>
<evidence type="ECO:0000313" key="15">
    <source>
        <dbReference type="Proteomes" id="UP000536746"/>
    </source>
</evidence>
<dbReference type="GO" id="GO:0140662">
    <property type="term" value="F:ATP-dependent protein folding chaperone"/>
    <property type="evidence" value="ECO:0007669"/>
    <property type="project" value="InterPro"/>
</dbReference>
<dbReference type="Gene3D" id="3.30.420.40">
    <property type="match status" value="2"/>
</dbReference>
<comment type="induction">
    <text evidence="8">By stress conditions e.g. heat shock.</text>
</comment>
<dbReference type="GO" id="GO:0051082">
    <property type="term" value="F:unfolded protein binding"/>
    <property type="evidence" value="ECO:0007669"/>
    <property type="project" value="InterPro"/>
</dbReference>
<dbReference type="Gene3D" id="2.60.34.10">
    <property type="entry name" value="Substrate Binding Domain Of DNAk, Chain A, domain 1"/>
    <property type="match status" value="1"/>
</dbReference>
<dbReference type="FunFam" id="3.90.640.10:FF:000003">
    <property type="entry name" value="Molecular chaperone DnaK"/>
    <property type="match status" value="1"/>
</dbReference>
<dbReference type="PROSITE" id="PS01036">
    <property type="entry name" value="HSP70_3"/>
    <property type="match status" value="1"/>
</dbReference>
<accession>A0A246WSP1</accession>
<dbReference type="HAMAP" id="MF_00332">
    <property type="entry name" value="DnaK"/>
    <property type="match status" value="1"/>
</dbReference>
<dbReference type="Proteomes" id="UP000536746">
    <property type="component" value="Unassembled WGS sequence"/>
</dbReference>
<name>A0A246WSP1_9BURK</name>
<keyword evidence="5 8" id="KW-0067">ATP-binding</keyword>
<dbReference type="InterPro" id="IPR018181">
    <property type="entry name" value="Heat_shock_70_CS"/>
</dbReference>
<feature type="coiled-coil region" evidence="10">
    <location>
        <begin position="510"/>
        <end position="537"/>
    </location>
</feature>
<evidence type="ECO:0000256" key="1">
    <source>
        <dbReference type="ARBA" id="ARBA00007381"/>
    </source>
</evidence>
<evidence type="ECO:0000313" key="14">
    <source>
        <dbReference type="Proteomes" id="UP000197596"/>
    </source>
</evidence>
<protein>
    <recommendedName>
        <fullName evidence="2 8">Chaperone protein DnaK</fullName>
    </recommendedName>
    <alternativeName>
        <fullName evidence="8">HSP70</fullName>
    </alternativeName>
    <alternativeName>
        <fullName evidence="8">Heat shock 70 kDa protein</fullName>
    </alternativeName>
    <alternativeName>
        <fullName evidence="8">Heat shock protein 70</fullName>
    </alternativeName>
</protein>
<dbReference type="AlphaFoldDB" id="A0A246WSP1"/>
<sequence>MGKIIGIDLGTTNSCVSVMEGNTPKVIENSEGARTTPSIIAYQEDGEILVGAPAKRQAVTNPRNTIYASKRLIGRKFQEKEVQKDINLMPYEIVAADNGDAWIGVRDKKLAPPQISAEVLRKMKKTAEDYLGEEVTEAVITVPAYFNDAQRQATKDAGRIAGLDVKRIINEPTAAALAFGLDKAEKGDRKIAVYDLGGGTFDVSIIEIADVDGEKQFEVLSTNGDTFLGGEDFDQRLIDYIIEEFKKINGLDLSKDAIALQRIKASAERAKIELSSSQQTEINEPYIAMANGAPTHLNLKITRAKLESLVEELIAKTIEPCRTAIKDAGVKVSDIDDVILVGGMTRMPKVIEKVKEFFGKDPRRDVNPDEAVAVGAAIQGSVLSGDRKDVLLLDVTPLSLGIETMGGVMTKMIKKNTTIPTKFSQVFSTADDNQPAVTIKVYQGEREMAAGNKGLGEFNLEGIPPAPRGTPQIEVTFDIDANGILHVGAKDKATGKENKITIKANSGLNEDEIEKMVRDAEANAEEDKKLRELAESRNQGDALVHSTRKALGEYGDKLAAGEKEAIEAAIKELEEVLKGDDKAAIDAKTAALGTAAQKLGEKMYADQQAQAAAAGGAAGAAGAEGAAGHGQPKDDNVVDADFKEVK</sequence>
<dbReference type="EMBL" id="JABFMT010000002">
    <property type="protein sequence ID" value="NUU00392.1"/>
    <property type="molecule type" value="Genomic_DNA"/>
</dbReference>
<dbReference type="NCBIfam" id="NF001413">
    <property type="entry name" value="PRK00290.1"/>
    <property type="match status" value="1"/>
</dbReference>
<evidence type="ECO:0000256" key="5">
    <source>
        <dbReference type="ARBA" id="ARBA00022840"/>
    </source>
</evidence>
<reference evidence="12 15" key="2">
    <citation type="journal article" date="2020" name="Front. Plant Sci.">
        <title>Isolation of Rhizosphere Bacteria That Improve Quality and Water Stress Tolerance in Greenhouse Ornamentals.</title>
        <authorList>
            <person name="Nordstedt N.P."/>
            <person name="Jones M.L."/>
        </authorList>
    </citation>
    <scope>NUCLEOTIDE SEQUENCE [LARGE SCALE GENOMIC DNA]</scope>
    <source>
        <strain evidence="12 15">C6C2</strain>
    </source>
</reference>
<dbReference type="PANTHER" id="PTHR19375">
    <property type="entry name" value="HEAT SHOCK PROTEIN 70KDA"/>
    <property type="match status" value="1"/>
</dbReference>
<dbReference type="Gene3D" id="1.20.1270.10">
    <property type="match status" value="1"/>
</dbReference>
<evidence type="ECO:0000256" key="3">
    <source>
        <dbReference type="ARBA" id="ARBA00022553"/>
    </source>
</evidence>
<dbReference type="InterPro" id="IPR013126">
    <property type="entry name" value="Hsp_70_fam"/>
</dbReference>
<keyword evidence="6 8" id="KW-0346">Stress response</keyword>
<keyword evidence="15" id="KW-1185">Reference proteome</keyword>